<proteinExistence type="predicted"/>
<reference evidence="1 2" key="1">
    <citation type="journal article" date="2016" name="Sci. Rep.">
        <title>Peltaster fructicola genome reveals evolution from an invasive phytopathogen to an ectophytic parasite.</title>
        <authorList>
            <person name="Xu C."/>
            <person name="Chen H."/>
            <person name="Gleason M.L."/>
            <person name="Xu J.R."/>
            <person name="Liu H."/>
            <person name="Zhang R."/>
            <person name="Sun G."/>
        </authorList>
    </citation>
    <scope>NUCLEOTIDE SEQUENCE [LARGE SCALE GENOMIC DNA]</scope>
    <source>
        <strain evidence="1 2">LNHT1506</strain>
    </source>
</reference>
<dbReference type="Proteomes" id="UP000503462">
    <property type="component" value="Chromosome 1"/>
</dbReference>
<protein>
    <submittedName>
        <fullName evidence="1">Uncharacterized protein</fullName>
    </submittedName>
</protein>
<dbReference type="AlphaFoldDB" id="A0A6H0XP85"/>
<evidence type="ECO:0000313" key="2">
    <source>
        <dbReference type="Proteomes" id="UP000503462"/>
    </source>
</evidence>
<sequence length="76" mass="8869">MPHSPYSPVVYPPIDDRTLEEYGETITRLKVRQDEVEWDDVATDEILQIAKTLHDHVYFLDGKIAQNKESTQQQLI</sequence>
<gene>
    <name evidence="1" type="ORF">AMS68_001817</name>
</gene>
<evidence type="ECO:0000313" key="1">
    <source>
        <dbReference type="EMBL" id="QIW96299.1"/>
    </source>
</evidence>
<dbReference type="EMBL" id="CP051139">
    <property type="protein sequence ID" value="QIW96299.1"/>
    <property type="molecule type" value="Genomic_DNA"/>
</dbReference>
<organism evidence="1 2">
    <name type="scientific">Peltaster fructicola</name>
    <dbReference type="NCBI Taxonomy" id="286661"/>
    <lineage>
        <taxon>Eukaryota</taxon>
        <taxon>Fungi</taxon>
        <taxon>Dikarya</taxon>
        <taxon>Ascomycota</taxon>
        <taxon>Pezizomycotina</taxon>
        <taxon>Dothideomycetes</taxon>
        <taxon>Dothideomycetes incertae sedis</taxon>
        <taxon>Peltaster</taxon>
    </lineage>
</organism>
<accession>A0A6H0XP85</accession>
<keyword evidence="2" id="KW-1185">Reference proteome</keyword>
<name>A0A6H0XP85_9PEZI</name>